<feature type="region of interest" description="Disordered" evidence="1">
    <location>
        <begin position="1"/>
        <end position="43"/>
    </location>
</feature>
<dbReference type="EMBL" id="BK015561">
    <property type="protein sequence ID" value="DAE12967.1"/>
    <property type="molecule type" value="Genomic_DNA"/>
</dbReference>
<protein>
    <submittedName>
        <fullName evidence="2">Uncharacterized protein</fullName>
    </submittedName>
</protein>
<name>A0A8S5Q0W0_9CAUD</name>
<proteinExistence type="predicted"/>
<reference evidence="2" key="1">
    <citation type="journal article" date="2021" name="Proc. Natl. Acad. Sci. U.S.A.">
        <title>A Catalog of Tens of Thousands of Viruses from Human Metagenomes Reveals Hidden Associations with Chronic Diseases.</title>
        <authorList>
            <person name="Tisza M.J."/>
            <person name="Buck C.B."/>
        </authorList>
    </citation>
    <scope>NUCLEOTIDE SEQUENCE</scope>
    <source>
        <strain evidence="2">Ct2DO6</strain>
    </source>
</reference>
<organism evidence="2">
    <name type="scientific">Myoviridae sp. ct2DO6</name>
    <dbReference type="NCBI Taxonomy" id="2825020"/>
    <lineage>
        <taxon>Viruses</taxon>
        <taxon>Duplodnaviria</taxon>
        <taxon>Heunggongvirae</taxon>
        <taxon>Uroviricota</taxon>
        <taxon>Caudoviricetes</taxon>
    </lineage>
</organism>
<sequence>MVVNCHHRPSPNDENSADTPPAGSFPDSPRTPTPELIFPPHEK</sequence>
<evidence type="ECO:0000256" key="1">
    <source>
        <dbReference type="SAM" id="MobiDB-lite"/>
    </source>
</evidence>
<evidence type="ECO:0000313" key="2">
    <source>
        <dbReference type="EMBL" id="DAE12967.1"/>
    </source>
</evidence>
<accession>A0A8S5Q0W0</accession>